<evidence type="ECO:0000259" key="8">
    <source>
        <dbReference type="PROSITE" id="PS50928"/>
    </source>
</evidence>
<comment type="caution">
    <text evidence="9">The sequence shown here is derived from an EMBL/GenBank/DDBJ whole genome shotgun (WGS) entry which is preliminary data.</text>
</comment>
<evidence type="ECO:0000256" key="5">
    <source>
        <dbReference type="ARBA" id="ARBA00022989"/>
    </source>
</evidence>
<dbReference type="GO" id="GO:0055085">
    <property type="term" value="P:transmembrane transport"/>
    <property type="evidence" value="ECO:0007669"/>
    <property type="project" value="InterPro"/>
</dbReference>
<name>A0A917LWT0_9BACL</name>
<evidence type="ECO:0000256" key="2">
    <source>
        <dbReference type="ARBA" id="ARBA00022448"/>
    </source>
</evidence>
<sequence length="292" mass="32859">MTNMKRILRGEGWYLFFLLPAVCLFILAVVVPLAMGARYSFSSWDGVSTTIAYNGWDNYVKAFQDKDLWRALWNTFKYAIILTILINALSLFLALLLDSYLKFRNVFRTIFFLPSVISIVLSGFVWNYNYSQGFPKLLAYFGVDMTSPLGNPDYAMMGLIIVALWQGIGSPMIIYIAGLQGIPGELLESAKIDGATTWKSFRHITFPLLAPSLTINLLLVMTGALKVFDLVYVTTKGGPGFSTEVMSTYIYRTSFDNFKAGYGMTLSMIFFLVLVIVTVAQVGIFRRREVDL</sequence>
<dbReference type="PANTHER" id="PTHR30193">
    <property type="entry name" value="ABC TRANSPORTER PERMEASE PROTEIN"/>
    <property type="match status" value="1"/>
</dbReference>
<keyword evidence="5 7" id="KW-1133">Transmembrane helix</keyword>
<keyword evidence="3" id="KW-1003">Cell membrane</keyword>
<evidence type="ECO:0000256" key="1">
    <source>
        <dbReference type="ARBA" id="ARBA00004651"/>
    </source>
</evidence>
<comment type="similarity">
    <text evidence="7">Belongs to the binding-protein-dependent transport system permease family.</text>
</comment>
<dbReference type="GO" id="GO:0005886">
    <property type="term" value="C:plasma membrane"/>
    <property type="evidence" value="ECO:0007669"/>
    <property type="project" value="UniProtKB-SubCell"/>
</dbReference>
<accession>A0A917LWT0</accession>
<comment type="subcellular location">
    <subcellularLocation>
        <location evidence="1 7">Cell membrane</location>
        <topology evidence="1 7">Multi-pass membrane protein</topology>
    </subcellularLocation>
</comment>
<dbReference type="InterPro" id="IPR035906">
    <property type="entry name" value="MetI-like_sf"/>
</dbReference>
<feature type="transmembrane region" description="Helical" evidence="7">
    <location>
        <begin position="12"/>
        <end position="35"/>
    </location>
</feature>
<evidence type="ECO:0000313" key="9">
    <source>
        <dbReference type="EMBL" id="GGG62582.1"/>
    </source>
</evidence>
<dbReference type="InterPro" id="IPR051393">
    <property type="entry name" value="ABC_transporter_permease"/>
</dbReference>
<proteinExistence type="inferred from homology"/>
<organism evidence="9 10">
    <name type="scientific">Paenibacillus radicis</name>
    <name type="common">ex Gao et al. 2016</name>
    <dbReference type="NCBI Taxonomy" id="1737354"/>
    <lineage>
        <taxon>Bacteria</taxon>
        <taxon>Bacillati</taxon>
        <taxon>Bacillota</taxon>
        <taxon>Bacilli</taxon>
        <taxon>Bacillales</taxon>
        <taxon>Paenibacillaceae</taxon>
        <taxon>Paenibacillus</taxon>
    </lineage>
</organism>
<gene>
    <name evidence="9" type="primary">msmF</name>
    <name evidence="9" type="ORF">GCM10010918_15420</name>
</gene>
<dbReference type="PANTHER" id="PTHR30193:SF37">
    <property type="entry name" value="INNER MEMBRANE ABC TRANSPORTER PERMEASE PROTEIN YCJO"/>
    <property type="match status" value="1"/>
</dbReference>
<evidence type="ECO:0000256" key="6">
    <source>
        <dbReference type="ARBA" id="ARBA00023136"/>
    </source>
</evidence>
<evidence type="ECO:0000256" key="3">
    <source>
        <dbReference type="ARBA" id="ARBA00022475"/>
    </source>
</evidence>
<protein>
    <submittedName>
        <fullName evidence="9">Sugar ABC transporter permease</fullName>
    </submittedName>
</protein>
<dbReference type="SUPFAM" id="SSF161098">
    <property type="entry name" value="MetI-like"/>
    <property type="match status" value="1"/>
</dbReference>
<evidence type="ECO:0000256" key="7">
    <source>
        <dbReference type="RuleBase" id="RU363032"/>
    </source>
</evidence>
<feature type="domain" description="ABC transmembrane type-1" evidence="8">
    <location>
        <begin position="72"/>
        <end position="283"/>
    </location>
</feature>
<feature type="transmembrane region" description="Helical" evidence="7">
    <location>
        <begin position="78"/>
        <end position="97"/>
    </location>
</feature>
<keyword evidence="10" id="KW-1185">Reference proteome</keyword>
<feature type="transmembrane region" description="Helical" evidence="7">
    <location>
        <begin position="208"/>
        <end position="228"/>
    </location>
</feature>
<feature type="transmembrane region" description="Helical" evidence="7">
    <location>
        <begin position="109"/>
        <end position="128"/>
    </location>
</feature>
<feature type="transmembrane region" description="Helical" evidence="7">
    <location>
        <begin position="262"/>
        <end position="285"/>
    </location>
</feature>
<dbReference type="RefSeq" id="WP_188888329.1">
    <property type="nucleotide sequence ID" value="NZ_BMHY01000002.1"/>
</dbReference>
<dbReference type="PROSITE" id="PS50928">
    <property type="entry name" value="ABC_TM1"/>
    <property type="match status" value="1"/>
</dbReference>
<evidence type="ECO:0000313" key="10">
    <source>
        <dbReference type="Proteomes" id="UP000600247"/>
    </source>
</evidence>
<keyword evidence="4 7" id="KW-0812">Transmembrane</keyword>
<dbReference type="Pfam" id="PF00528">
    <property type="entry name" value="BPD_transp_1"/>
    <property type="match status" value="1"/>
</dbReference>
<dbReference type="CDD" id="cd06261">
    <property type="entry name" value="TM_PBP2"/>
    <property type="match status" value="1"/>
</dbReference>
<dbReference type="Gene3D" id="1.10.3720.10">
    <property type="entry name" value="MetI-like"/>
    <property type="match status" value="1"/>
</dbReference>
<dbReference type="EMBL" id="BMHY01000002">
    <property type="protein sequence ID" value="GGG62582.1"/>
    <property type="molecule type" value="Genomic_DNA"/>
</dbReference>
<dbReference type="AlphaFoldDB" id="A0A917LWT0"/>
<evidence type="ECO:0000256" key="4">
    <source>
        <dbReference type="ARBA" id="ARBA00022692"/>
    </source>
</evidence>
<keyword evidence="6 7" id="KW-0472">Membrane</keyword>
<dbReference type="InterPro" id="IPR000515">
    <property type="entry name" value="MetI-like"/>
</dbReference>
<feature type="transmembrane region" description="Helical" evidence="7">
    <location>
        <begin position="154"/>
        <end position="177"/>
    </location>
</feature>
<reference evidence="9 10" key="1">
    <citation type="journal article" date="2014" name="Int. J. Syst. Evol. Microbiol.">
        <title>Complete genome sequence of Corynebacterium casei LMG S-19264T (=DSM 44701T), isolated from a smear-ripened cheese.</title>
        <authorList>
            <consortium name="US DOE Joint Genome Institute (JGI-PGF)"/>
            <person name="Walter F."/>
            <person name="Albersmeier A."/>
            <person name="Kalinowski J."/>
            <person name="Ruckert C."/>
        </authorList>
    </citation>
    <scope>NUCLEOTIDE SEQUENCE [LARGE SCALE GENOMIC DNA]</scope>
    <source>
        <strain evidence="9 10">CGMCC 1.15286</strain>
    </source>
</reference>
<keyword evidence="2 7" id="KW-0813">Transport</keyword>
<dbReference type="Proteomes" id="UP000600247">
    <property type="component" value="Unassembled WGS sequence"/>
</dbReference>